<sequence>MNDEIKDVLEASFEHIDSKFDEIHKRDQKELLKMIKPEVHKIVQTELNKKFDELYEVLGSIYENLKENDK</sequence>
<protein>
    <submittedName>
        <fullName evidence="1">Uncharacterized protein</fullName>
    </submittedName>
</protein>
<reference evidence="1 2" key="1">
    <citation type="submission" date="2016-10" db="EMBL/GenBank/DDBJ databases">
        <authorList>
            <person name="de Groot N.N."/>
        </authorList>
    </citation>
    <scope>NUCLEOTIDE SEQUENCE [LARGE SCALE GENOMIC DNA]</scope>
    <source>
        <strain evidence="1 2">CGMCC 1.3442</strain>
    </source>
</reference>
<evidence type="ECO:0000313" key="2">
    <source>
        <dbReference type="Proteomes" id="UP000199334"/>
    </source>
</evidence>
<dbReference type="Proteomes" id="UP000199334">
    <property type="component" value="Unassembled WGS sequence"/>
</dbReference>
<accession>A0A1G9XQT1</accession>
<dbReference type="EMBL" id="FNIG01000002">
    <property type="protein sequence ID" value="SDM99118.1"/>
    <property type="molecule type" value="Genomic_DNA"/>
</dbReference>
<dbReference type="AlphaFoldDB" id="A0A1G9XQT1"/>
<proteinExistence type="predicted"/>
<evidence type="ECO:0000313" key="1">
    <source>
        <dbReference type="EMBL" id="SDM99118.1"/>
    </source>
</evidence>
<dbReference type="STRING" id="237069.SAMN05216498_1071"/>
<keyword evidence="2" id="KW-1185">Reference proteome</keyword>
<organism evidence="1 2">
    <name type="scientific">Tenuibacillus multivorans</name>
    <dbReference type="NCBI Taxonomy" id="237069"/>
    <lineage>
        <taxon>Bacteria</taxon>
        <taxon>Bacillati</taxon>
        <taxon>Bacillota</taxon>
        <taxon>Bacilli</taxon>
        <taxon>Bacillales</taxon>
        <taxon>Bacillaceae</taxon>
        <taxon>Tenuibacillus</taxon>
    </lineage>
</organism>
<name>A0A1G9XQT1_9BACI</name>
<gene>
    <name evidence="1" type="ORF">SAMN05216498_1071</name>
</gene>
<dbReference type="RefSeq" id="WP_093855581.1">
    <property type="nucleotide sequence ID" value="NZ_BJVZ01000001.1"/>
</dbReference>